<dbReference type="EMBL" id="JACOPN010000008">
    <property type="protein sequence ID" value="MBC5717925.1"/>
    <property type="molecule type" value="Genomic_DNA"/>
</dbReference>
<gene>
    <name evidence="1" type="ORF">H8S55_11470</name>
</gene>
<sequence length="87" mass="10485">MHTVHAQARFEQVSDVAQRFQAGGIHREFILRQHMRYRATFACGADRIQLTIQKRAKYHYWLFGRYQDNKAIGEKHILLWEQIMRVI</sequence>
<reference evidence="1" key="1">
    <citation type="submission" date="2020-08" db="EMBL/GenBank/DDBJ databases">
        <title>Genome public.</title>
        <authorList>
            <person name="Liu C."/>
            <person name="Sun Q."/>
        </authorList>
    </citation>
    <scope>NUCLEOTIDE SEQUENCE</scope>
    <source>
        <strain evidence="1">BX5</strain>
    </source>
</reference>
<comment type="caution">
    <text evidence="1">The sequence shown here is derived from an EMBL/GenBank/DDBJ whole genome shotgun (WGS) entry which is preliminary data.</text>
</comment>
<organism evidence="1 2">
    <name type="scientific">Flintibacter faecis</name>
    <dbReference type="NCBI Taxonomy" id="2763047"/>
    <lineage>
        <taxon>Bacteria</taxon>
        <taxon>Bacillati</taxon>
        <taxon>Bacillota</taxon>
        <taxon>Clostridia</taxon>
        <taxon>Eubacteriales</taxon>
        <taxon>Flintibacter</taxon>
    </lineage>
</organism>
<protein>
    <submittedName>
        <fullName evidence="1">Uncharacterized protein</fullName>
    </submittedName>
</protein>
<keyword evidence="2" id="KW-1185">Reference proteome</keyword>
<dbReference type="Proteomes" id="UP000602260">
    <property type="component" value="Unassembled WGS sequence"/>
</dbReference>
<proteinExistence type="predicted"/>
<accession>A0A8J6IYR6</accession>
<evidence type="ECO:0000313" key="1">
    <source>
        <dbReference type="EMBL" id="MBC5717925.1"/>
    </source>
</evidence>
<name>A0A8J6IYR6_9FIRM</name>
<dbReference type="AlphaFoldDB" id="A0A8J6IYR6"/>
<evidence type="ECO:0000313" key="2">
    <source>
        <dbReference type="Proteomes" id="UP000602260"/>
    </source>
</evidence>